<sequence length="154" mass="18186">MEDFITYVRNTYIRPGSTFPAALWNVFERGMDQRTNNHIESYHRTLNDAVQVRHPSLWLFIRRLKDRQTLTEERTTMAERGEAPPPRRRKWRDLETQLLRLKGQYNDGNRNIESYWRAVSKEGLNSLVWALVGAAVMELCFGQDSPSRRFSLRG</sequence>
<comment type="caution">
    <text evidence="1">The sequence shown here is derived from an EMBL/GenBank/DDBJ whole genome shotgun (WGS) entry which is preliminary data.</text>
</comment>
<gene>
    <name evidence="1" type="ORF">SKAU_G00168600</name>
</gene>
<organism evidence="1 2">
    <name type="scientific">Synaphobranchus kaupii</name>
    <name type="common">Kaup's arrowtooth eel</name>
    <dbReference type="NCBI Taxonomy" id="118154"/>
    <lineage>
        <taxon>Eukaryota</taxon>
        <taxon>Metazoa</taxon>
        <taxon>Chordata</taxon>
        <taxon>Craniata</taxon>
        <taxon>Vertebrata</taxon>
        <taxon>Euteleostomi</taxon>
        <taxon>Actinopterygii</taxon>
        <taxon>Neopterygii</taxon>
        <taxon>Teleostei</taxon>
        <taxon>Anguilliformes</taxon>
        <taxon>Synaphobranchidae</taxon>
        <taxon>Synaphobranchus</taxon>
    </lineage>
</organism>
<dbReference type="OrthoDB" id="9976404at2759"/>
<proteinExistence type="predicted"/>
<keyword evidence="2" id="KW-1185">Reference proteome</keyword>
<evidence type="ECO:0008006" key="3">
    <source>
        <dbReference type="Google" id="ProtNLM"/>
    </source>
</evidence>
<evidence type="ECO:0000313" key="1">
    <source>
        <dbReference type="EMBL" id="KAJ8360335.1"/>
    </source>
</evidence>
<reference evidence="1" key="1">
    <citation type="journal article" date="2023" name="Science">
        <title>Genome structures resolve the early diversification of teleost fishes.</title>
        <authorList>
            <person name="Parey E."/>
            <person name="Louis A."/>
            <person name="Montfort J."/>
            <person name="Bouchez O."/>
            <person name="Roques C."/>
            <person name="Iampietro C."/>
            <person name="Lluch J."/>
            <person name="Castinel A."/>
            <person name="Donnadieu C."/>
            <person name="Desvignes T."/>
            <person name="Floi Bucao C."/>
            <person name="Jouanno E."/>
            <person name="Wen M."/>
            <person name="Mejri S."/>
            <person name="Dirks R."/>
            <person name="Jansen H."/>
            <person name="Henkel C."/>
            <person name="Chen W.J."/>
            <person name="Zahm M."/>
            <person name="Cabau C."/>
            <person name="Klopp C."/>
            <person name="Thompson A.W."/>
            <person name="Robinson-Rechavi M."/>
            <person name="Braasch I."/>
            <person name="Lecointre G."/>
            <person name="Bobe J."/>
            <person name="Postlethwait J.H."/>
            <person name="Berthelot C."/>
            <person name="Roest Crollius H."/>
            <person name="Guiguen Y."/>
        </authorList>
    </citation>
    <scope>NUCLEOTIDE SEQUENCE</scope>
    <source>
        <strain evidence="1">WJC10195</strain>
    </source>
</reference>
<dbReference type="AlphaFoldDB" id="A0A9Q1FKJ5"/>
<dbReference type="EMBL" id="JAINUF010000005">
    <property type="protein sequence ID" value="KAJ8360335.1"/>
    <property type="molecule type" value="Genomic_DNA"/>
</dbReference>
<accession>A0A9Q1FKJ5</accession>
<dbReference type="Proteomes" id="UP001152622">
    <property type="component" value="Chromosome 5"/>
</dbReference>
<name>A0A9Q1FKJ5_SYNKA</name>
<protein>
    <recommendedName>
        <fullName evidence="3">MULE transposase domain-containing protein</fullName>
    </recommendedName>
</protein>
<evidence type="ECO:0000313" key="2">
    <source>
        <dbReference type="Proteomes" id="UP001152622"/>
    </source>
</evidence>